<proteinExistence type="predicted"/>
<protein>
    <submittedName>
        <fullName evidence="1">Uncharacterized protein</fullName>
    </submittedName>
</protein>
<keyword evidence="2" id="KW-1185">Reference proteome</keyword>
<organism evidence="1 2">
    <name type="scientific">Dyadobacter soli</name>
    <dbReference type="NCBI Taxonomy" id="659014"/>
    <lineage>
        <taxon>Bacteria</taxon>
        <taxon>Pseudomonadati</taxon>
        <taxon>Bacteroidota</taxon>
        <taxon>Cytophagia</taxon>
        <taxon>Cytophagales</taxon>
        <taxon>Spirosomataceae</taxon>
        <taxon>Dyadobacter</taxon>
    </lineage>
</organism>
<accession>A0A1G7NZL6</accession>
<sequence>MNEAFYESILSGKHMMFWFESIGRESIIKAILFRPTSEPDTYKMLLGDLDPDGSINVESRSNNGDTEKVLSIAARSIVFFLSDHPEAKVVIEASTESRARLYQIAIGREMEDLGNYLNILGFHGEKPEAFQSGKNYKKIIVSLKTDQLNF</sequence>
<evidence type="ECO:0000313" key="1">
    <source>
        <dbReference type="EMBL" id="SDF79492.1"/>
    </source>
</evidence>
<evidence type="ECO:0000313" key="2">
    <source>
        <dbReference type="Proteomes" id="UP000198748"/>
    </source>
</evidence>
<dbReference type="OrthoDB" id="1343312at2"/>
<dbReference type="AlphaFoldDB" id="A0A1G7NZL6"/>
<gene>
    <name evidence="1" type="ORF">SAMN04487996_112216</name>
</gene>
<dbReference type="Pfam" id="PF22028">
    <property type="entry name" value="DUF6934"/>
    <property type="match status" value="1"/>
</dbReference>
<dbReference type="RefSeq" id="WP_090154226.1">
    <property type="nucleotide sequence ID" value="NZ_FNAN01000012.1"/>
</dbReference>
<dbReference type="STRING" id="659014.SAMN04487996_112216"/>
<reference evidence="2" key="1">
    <citation type="submission" date="2016-10" db="EMBL/GenBank/DDBJ databases">
        <authorList>
            <person name="Varghese N."/>
            <person name="Submissions S."/>
        </authorList>
    </citation>
    <scope>NUCLEOTIDE SEQUENCE [LARGE SCALE GENOMIC DNA]</scope>
    <source>
        <strain evidence="2">DSM 25329</strain>
    </source>
</reference>
<name>A0A1G7NZL6_9BACT</name>
<dbReference type="InterPro" id="IPR053865">
    <property type="entry name" value="DUF6934"/>
</dbReference>
<dbReference type="EMBL" id="FNAN01000012">
    <property type="protein sequence ID" value="SDF79492.1"/>
    <property type="molecule type" value="Genomic_DNA"/>
</dbReference>
<dbReference type="Proteomes" id="UP000198748">
    <property type="component" value="Unassembled WGS sequence"/>
</dbReference>